<dbReference type="Proteomes" id="UP000838160">
    <property type="component" value="Unassembled WGS sequence"/>
</dbReference>
<proteinExistence type="predicted"/>
<comment type="caution">
    <text evidence="3">The sequence shown here is derived from an EMBL/GenBank/DDBJ whole genome shotgun (WGS) entry which is preliminary data.</text>
</comment>
<evidence type="ECO:0000256" key="1">
    <source>
        <dbReference type="ARBA" id="ARBA00022729"/>
    </source>
</evidence>
<dbReference type="PIRSF" id="PIRSF036704">
    <property type="entry name" value="UCP036704"/>
    <property type="match status" value="1"/>
</dbReference>
<dbReference type="InterPro" id="IPR014177">
    <property type="entry name" value="Formate_DH_TAT-contain"/>
</dbReference>
<feature type="region of interest" description="Disordered" evidence="2">
    <location>
        <begin position="36"/>
        <end position="56"/>
    </location>
</feature>
<evidence type="ECO:0000256" key="2">
    <source>
        <dbReference type="SAM" id="MobiDB-lite"/>
    </source>
</evidence>
<organism evidence="3 4">
    <name type="scientific">Vibrio hippocampi</name>
    <dbReference type="NCBI Taxonomy" id="654686"/>
    <lineage>
        <taxon>Bacteria</taxon>
        <taxon>Pseudomonadati</taxon>
        <taxon>Pseudomonadota</taxon>
        <taxon>Gammaproteobacteria</taxon>
        <taxon>Vibrionales</taxon>
        <taxon>Vibrionaceae</taxon>
        <taxon>Vibrio</taxon>
    </lineage>
</organism>
<dbReference type="RefSeq" id="WP_237484403.1">
    <property type="nucleotide sequence ID" value="NZ_CAKLCM010000002.1"/>
</dbReference>
<gene>
    <name evidence="3" type="ORF">VHP8226_01446</name>
</gene>
<keyword evidence="4" id="KW-1185">Reference proteome</keyword>
<evidence type="ECO:0000313" key="3">
    <source>
        <dbReference type="EMBL" id="CAH0525964.1"/>
    </source>
</evidence>
<evidence type="ECO:0000313" key="4">
    <source>
        <dbReference type="Proteomes" id="UP000838160"/>
    </source>
</evidence>
<dbReference type="EMBL" id="CAKLCM010000002">
    <property type="protein sequence ID" value="CAH0525964.1"/>
    <property type="molecule type" value="Genomic_DNA"/>
</dbReference>
<accession>A0ABM8ZH03</accession>
<sequence>MKHPKSSPSDAKVNEERRTFLKGVTTVAVASALGTTAAHANSDELTSQNSDDKNTVYRETQHIKDYYDSL</sequence>
<dbReference type="PROSITE" id="PS51318">
    <property type="entry name" value="TAT"/>
    <property type="match status" value="1"/>
</dbReference>
<dbReference type="NCBIfam" id="TIGR01409">
    <property type="entry name" value="TAT_signal_seq"/>
    <property type="match status" value="1"/>
</dbReference>
<dbReference type="NCBIfam" id="TIGR02811">
    <property type="entry name" value="formate_TAT"/>
    <property type="match status" value="1"/>
</dbReference>
<name>A0ABM8ZH03_9VIBR</name>
<keyword evidence="1" id="KW-0732">Signal</keyword>
<reference evidence="3" key="1">
    <citation type="submission" date="2021-12" db="EMBL/GenBank/DDBJ databases">
        <authorList>
            <person name="Rodrigo-Torres L."/>
            <person name="Arahal R. D."/>
            <person name="Lucena T."/>
        </authorList>
    </citation>
    <scope>NUCLEOTIDE SEQUENCE</scope>
    <source>
        <strain evidence="3">CECT 8226</strain>
    </source>
</reference>
<evidence type="ECO:0008006" key="5">
    <source>
        <dbReference type="Google" id="ProtNLM"/>
    </source>
</evidence>
<dbReference type="InterPro" id="IPR006311">
    <property type="entry name" value="TAT_signal"/>
</dbReference>
<protein>
    <recommendedName>
        <fullName evidence="5">Transcriptional initiation protein Tat</fullName>
    </recommendedName>
</protein>
<dbReference type="InterPro" id="IPR019546">
    <property type="entry name" value="TAT_signal_bac_arc"/>
</dbReference>